<evidence type="ECO:0000313" key="11">
    <source>
        <dbReference type="Proteomes" id="UP000282106"/>
    </source>
</evidence>
<proteinExistence type="predicted"/>
<dbReference type="GO" id="GO:0005886">
    <property type="term" value="C:plasma membrane"/>
    <property type="evidence" value="ECO:0007669"/>
    <property type="project" value="UniProtKB-SubCell"/>
</dbReference>
<evidence type="ECO:0000256" key="5">
    <source>
        <dbReference type="ARBA" id="ARBA00022692"/>
    </source>
</evidence>
<keyword evidence="11" id="KW-1185">Reference proteome</keyword>
<feature type="transmembrane region" description="Helical" evidence="8">
    <location>
        <begin position="314"/>
        <end position="330"/>
    </location>
</feature>
<feature type="transmembrane region" description="Helical" evidence="8">
    <location>
        <begin position="203"/>
        <end position="226"/>
    </location>
</feature>
<dbReference type="GO" id="GO:0016763">
    <property type="term" value="F:pentosyltransferase activity"/>
    <property type="evidence" value="ECO:0007669"/>
    <property type="project" value="TreeGrafter"/>
</dbReference>
<organism evidence="10 11">
    <name type="scientific">Stagnimonas aquatica</name>
    <dbReference type="NCBI Taxonomy" id="2689987"/>
    <lineage>
        <taxon>Bacteria</taxon>
        <taxon>Pseudomonadati</taxon>
        <taxon>Pseudomonadota</taxon>
        <taxon>Gammaproteobacteria</taxon>
        <taxon>Nevskiales</taxon>
        <taxon>Nevskiaceae</taxon>
        <taxon>Stagnimonas</taxon>
    </lineage>
</organism>
<evidence type="ECO:0000256" key="8">
    <source>
        <dbReference type="SAM" id="Phobius"/>
    </source>
</evidence>
<evidence type="ECO:0000256" key="6">
    <source>
        <dbReference type="ARBA" id="ARBA00022989"/>
    </source>
</evidence>
<dbReference type="EMBL" id="RJVO01000003">
    <property type="protein sequence ID" value="ROH91031.1"/>
    <property type="molecule type" value="Genomic_DNA"/>
</dbReference>
<feature type="transmembrane region" description="Helical" evidence="8">
    <location>
        <begin position="164"/>
        <end position="191"/>
    </location>
</feature>
<dbReference type="InterPro" id="IPR038731">
    <property type="entry name" value="RgtA/B/C-like"/>
</dbReference>
<dbReference type="PANTHER" id="PTHR33908">
    <property type="entry name" value="MANNOSYLTRANSFERASE YKCB-RELATED"/>
    <property type="match status" value="1"/>
</dbReference>
<feature type="transmembrane region" description="Helical" evidence="8">
    <location>
        <begin position="256"/>
        <end position="279"/>
    </location>
</feature>
<dbReference type="Pfam" id="PF13231">
    <property type="entry name" value="PMT_2"/>
    <property type="match status" value="1"/>
</dbReference>
<evidence type="ECO:0000256" key="4">
    <source>
        <dbReference type="ARBA" id="ARBA00022679"/>
    </source>
</evidence>
<dbReference type="InParanoid" id="A0A3N0VEB1"/>
<feature type="transmembrane region" description="Helical" evidence="8">
    <location>
        <begin position="409"/>
        <end position="430"/>
    </location>
</feature>
<evidence type="ECO:0000313" key="10">
    <source>
        <dbReference type="EMBL" id="ROH91031.1"/>
    </source>
</evidence>
<keyword evidence="6 8" id="KW-1133">Transmembrane helix</keyword>
<evidence type="ECO:0000256" key="2">
    <source>
        <dbReference type="ARBA" id="ARBA00022475"/>
    </source>
</evidence>
<feature type="transmembrane region" description="Helical" evidence="8">
    <location>
        <begin position="337"/>
        <end position="360"/>
    </location>
</feature>
<dbReference type="GO" id="GO:0010041">
    <property type="term" value="P:response to iron(III) ion"/>
    <property type="evidence" value="ECO:0007669"/>
    <property type="project" value="TreeGrafter"/>
</dbReference>
<keyword evidence="3" id="KW-0328">Glycosyltransferase</keyword>
<reference evidence="10 11" key="1">
    <citation type="submission" date="2018-10" db="EMBL/GenBank/DDBJ databases">
        <authorList>
            <person name="Chen W.-M."/>
        </authorList>
    </citation>
    <scope>NUCLEOTIDE SEQUENCE [LARGE SCALE GENOMIC DNA]</scope>
    <source>
        <strain evidence="10 11">THS-13</strain>
    </source>
</reference>
<feature type="transmembrane region" description="Helical" evidence="8">
    <location>
        <begin position="372"/>
        <end position="397"/>
    </location>
</feature>
<gene>
    <name evidence="10" type="ORF">ED208_08670</name>
</gene>
<dbReference type="Proteomes" id="UP000282106">
    <property type="component" value="Unassembled WGS sequence"/>
</dbReference>
<dbReference type="GO" id="GO:0009103">
    <property type="term" value="P:lipopolysaccharide biosynthetic process"/>
    <property type="evidence" value="ECO:0007669"/>
    <property type="project" value="UniProtKB-ARBA"/>
</dbReference>
<accession>A0A3N0VEB1</accession>
<protein>
    <submittedName>
        <fullName evidence="10">Glycosyltransferase family 39 protein</fullName>
    </submittedName>
</protein>
<keyword evidence="4 10" id="KW-0808">Transferase</keyword>
<dbReference type="FunCoup" id="A0A3N0VEB1">
    <property type="interactions" value="116"/>
</dbReference>
<feature type="transmembrane region" description="Helical" evidence="8">
    <location>
        <begin position="119"/>
        <end position="144"/>
    </location>
</feature>
<sequence>MSRQHWLLFALALFCGYWLNSWAVPLFDLDEGAFSEATREMFARGNFLMTYLDGEPRYDKPILIYWLQAASVALLGWSEFALRLPSMIAASLWAWAVYRFTREVGGGSHEKGLFAAGSLALSLIPGLIGHAATADALLNLLLALSLLDLWRWIEHPRRLVLLRVYLWIGLGLLTKGPVAVALPVMVMLPFAALYGRWREGLKAAFFVPGWLLALAVFLPWAVLLTLRDGGEFFRHFLLDHNVSRYSDTMESHGGHLWYYAAFLPLIVLPFSAWLVPALASAKRWKSEPLTGYLLVWFGGVFLLFSTSATQLPHYLLYGCTPLFVLFGLHHEAITRRWLALLPAAIFLVLLLALPSLLPLFPPPEHRLYERGLVALIQATVTPGYYLACGGALLLLLVTAFRPGLPAWQATLRAGLAVAIAAWGGVLPLLANGQQWPVKLAGLKAKELGLPAVAYRIHMPSFSVYREAETPHRTPVSGELAFTRVDRLEDLQTEVARPLVVEYQAGGIVLVRVE</sequence>
<evidence type="ECO:0000256" key="7">
    <source>
        <dbReference type="ARBA" id="ARBA00023136"/>
    </source>
</evidence>
<feature type="transmembrane region" description="Helical" evidence="8">
    <location>
        <begin position="80"/>
        <end position="98"/>
    </location>
</feature>
<dbReference type="InterPro" id="IPR050297">
    <property type="entry name" value="LipidA_mod_glycosyltrf_83"/>
</dbReference>
<keyword evidence="2" id="KW-1003">Cell membrane</keyword>
<comment type="caution">
    <text evidence="10">The sequence shown here is derived from an EMBL/GenBank/DDBJ whole genome shotgun (WGS) entry which is preliminary data.</text>
</comment>
<evidence type="ECO:0000259" key="9">
    <source>
        <dbReference type="Pfam" id="PF13231"/>
    </source>
</evidence>
<dbReference type="RefSeq" id="WP_123211486.1">
    <property type="nucleotide sequence ID" value="NZ_RJVO01000003.1"/>
</dbReference>
<name>A0A3N0VEB1_9GAMM</name>
<feature type="transmembrane region" description="Helical" evidence="8">
    <location>
        <begin position="291"/>
        <end position="308"/>
    </location>
</feature>
<evidence type="ECO:0000256" key="3">
    <source>
        <dbReference type="ARBA" id="ARBA00022676"/>
    </source>
</evidence>
<feature type="domain" description="Glycosyltransferase RgtA/B/C/D-like" evidence="9">
    <location>
        <begin position="59"/>
        <end position="221"/>
    </location>
</feature>
<dbReference type="PANTHER" id="PTHR33908:SF3">
    <property type="entry name" value="UNDECAPRENYL PHOSPHATE-ALPHA-4-AMINO-4-DEOXY-L-ARABINOSE ARABINOSYL TRANSFERASE"/>
    <property type="match status" value="1"/>
</dbReference>
<dbReference type="AlphaFoldDB" id="A0A3N0VEB1"/>
<keyword evidence="5 8" id="KW-0812">Transmembrane</keyword>
<comment type="subcellular location">
    <subcellularLocation>
        <location evidence="1">Cell membrane</location>
        <topology evidence="1">Multi-pass membrane protein</topology>
    </subcellularLocation>
</comment>
<keyword evidence="7 8" id="KW-0472">Membrane</keyword>
<evidence type="ECO:0000256" key="1">
    <source>
        <dbReference type="ARBA" id="ARBA00004651"/>
    </source>
</evidence>